<dbReference type="AlphaFoldDB" id="A0A7D9DW56"/>
<comment type="caution">
    <text evidence="1">The sequence shown here is derived from an EMBL/GenBank/DDBJ whole genome shotgun (WGS) entry which is preliminary data.</text>
</comment>
<gene>
    <name evidence="1" type="ORF">PACLA_8A084242</name>
</gene>
<organism evidence="1 2">
    <name type="scientific">Paramuricea clavata</name>
    <name type="common">Red gorgonian</name>
    <name type="synonym">Violescent sea-whip</name>
    <dbReference type="NCBI Taxonomy" id="317549"/>
    <lineage>
        <taxon>Eukaryota</taxon>
        <taxon>Metazoa</taxon>
        <taxon>Cnidaria</taxon>
        <taxon>Anthozoa</taxon>
        <taxon>Octocorallia</taxon>
        <taxon>Malacalcyonacea</taxon>
        <taxon>Plexauridae</taxon>
        <taxon>Paramuricea</taxon>
    </lineage>
</organism>
<reference evidence="1" key="1">
    <citation type="submission" date="2020-04" db="EMBL/GenBank/DDBJ databases">
        <authorList>
            <person name="Alioto T."/>
            <person name="Alioto T."/>
            <person name="Gomez Garrido J."/>
        </authorList>
    </citation>
    <scope>NUCLEOTIDE SEQUENCE</scope>
    <source>
        <strain evidence="1">A484AB</strain>
    </source>
</reference>
<dbReference type="PANTHER" id="PTHR33395:SF22">
    <property type="entry name" value="REVERSE TRANSCRIPTASE DOMAIN-CONTAINING PROTEIN"/>
    <property type="match status" value="1"/>
</dbReference>
<evidence type="ECO:0000313" key="2">
    <source>
        <dbReference type="Proteomes" id="UP001152795"/>
    </source>
</evidence>
<proteinExistence type="predicted"/>
<dbReference type="Proteomes" id="UP001152795">
    <property type="component" value="Unassembled WGS sequence"/>
</dbReference>
<name>A0A7D9DW56_PARCT</name>
<accession>A0A7D9DW56</accession>
<sequence length="141" mass="15717">MGQSPYEPITDLQISPDGVAKQLSDLNPQKACGPNEIPARVLKEIAQSLSQWLAFIFQQSFDHNAISTDWSQALVTAVFKNNNYKKALDFVPHERVLTKLDYYGIRGNTRTWIKAFITNRSQIVSINGTHSSSKPVISGVP</sequence>
<keyword evidence="2" id="KW-1185">Reference proteome</keyword>
<dbReference type="OrthoDB" id="6242193at2759"/>
<dbReference type="PANTHER" id="PTHR33395">
    <property type="entry name" value="TRANSCRIPTASE, PUTATIVE-RELATED-RELATED"/>
    <property type="match status" value="1"/>
</dbReference>
<protein>
    <submittedName>
        <fullName evidence="1">Uncharacterized protein</fullName>
    </submittedName>
</protein>
<evidence type="ECO:0000313" key="1">
    <source>
        <dbReference type="EMBL" id="CAB3994155.1"/>
    </source>
</evidence>
<dbReference type="EMBL" id="CACRXK020002403">
    <property type="protein sequence ID" value="CAB3994155.1"/>
    <property type="molecule type" value="Genomic_DNA"/>
</dbReference>